<dbReference type="RefSeq" id="WP_250875052.1">
    <property type="nucleotide sequence ID" value="NZ_JALXFV010000008.1"/>
</dbReference>
<evidence type="ECO:0000313" key="3">
    <source>
        <dbReference type="EMBL" id="MFD1515128.1"/>
    </source>
</evidence>
<evidence type="ECO:0000256" key="1">
    <source>
        <dbReference type="SAM" id="MobiDB-lite"/>
    </source>
</evidence>
<sequence>MPVQAIKDWLPHLERRAQERGIYVDTDIDSRIFHFHLGTDPGVVGKVRYSAEESRNYTNDQGLSHIWHRYKPEKELIEEGSDRKVVNITLDVWDKDEFDPEEHHFLFLTEQMIDQETYSQGDQKIHILGEAEYDGPLSTYVDDWEALFEYALASREGPQPTPSATTGPTSPPDREPTDPATLPADTSGTESERSGTDIRISKQFKRAVFDHYDGTCPLTGIEHNELLTVSHILGRADHPESAEDIENVVLLDWTHHMAFDNGLWTFDETGRIWLRPGFDTASQSLCSSLVERRGEKIQALALVGDQFIEQHNDGLEWWPPQG</sequence>
<evidence type="ECO:0000259" key="2">
    <source>
        <dbReference type="Pfam" id="PF13391"/>
    </source>
</evidence>
<dbReference type="InterPro" id="IPR003615">
    <property type="entry name" value="HNH_nuc"/>
</dbReference>
<feature type="domain" description="HNH nuclease" evidence="2">
    <location>
        <begin position="216"/>
        <end position="267"/>
    </location>
</feature>
<dbReference type="AlphaFoldDB" id="A0ABD6AZX3"/>
<dbReference type="Pfam" id="PF13391">
    <property type="entry name" value="HNH_2"/>
    <property type="match status" value="1"/>
</dbReference>
<dbReference type="Proteomes" id="UP001597187">
    <property type="component" value="Unassembled WGS sequence"/>
</dbReference>
<keyword evidence="3" id="KW-0255">Endonuclease</keyword>
<protein>
    <submittedName>
        <fullName evidence="3">HNH endonuclease</fullName>
    </submittedName>
</protein>
<proteinExistence type="predicted"/>
<gene>
    <name evidence="3" type="ORF">ACFSBT_17750</name>
</gene>
<evidence type="ECO:0000313" key="4">
    <source>
        <dbReference type="Proteomes" id="UP001597187"/>
    </source>
</evidence>
<dbReference type="EMBL" id="JBHUDC010000008">
    <property type="protein sequence ID" value="MFD1515128.1"/>
    <property type="molecule type" value="Genomic_DNA"/>
</dbReference>
<comment type="caution">
    <text evidence="3">The sequence shown here is derived from an EMBL/GenBank/DDBJ whole genome shotgun (WGS) entry which is preliminary data.</text>
</comment>
<feature type="region of interest" description="Disordered" evidence="1">
    <location>
        <begin position="153"/>
        <end position="197"/>
    </location>
</feature>
<keyword evidence="3" id="KW-0540">Nuclease</keyword>
<keyword evidence="4" id="KW-1185">Reference proteome</keyword>
<name>A0ABD6AZX3_9EURY</name>
<reference evidence="3 4" key="1">
    <citation type="journal article" date="2019" name="Int. J. Syst. Evol. Microbiol.">
        <title>The Global Catalogue of Microorganisms (GCM) 10K type strain sequencing project: providing services to taxonomists for standard genome sequencing and annotation.</title>
        <authorList>
            <consortium name="The Broad Institute Genomics Platform"/>
            <consortium name="The Broad Institute Genome Sequencing Center for Infectious Disease"/>
            <person name="Wu L."/>
            <person name="Ma J."/>
        </authorList>
    </citation>
    <scope>NUCLEOTIDE SEQUENCE [LARGE SCALE GENOMIC DNA]</scope>
    <source>
        <strain evidence="3 4">CGMCC 1.12563</strain>
    </source>
</reference>
<keyword evidence="3" id="KW-0378">Hydrolase</keyword>
<accession>A0ABD6AZX3</accession>
<organism evidence="3 4">
    <name type="scientific">Halomarina rubra</name>
    <dbReference type="NCBI Taxonomy" id="2071873"/>
    <lineage>
        <taxon>Archaea</taxon>
        <taxon>Methanobacteriati</taxon>
        <taxon>Methanobacteriota</taxon>
        <taxon>Stenosarchaea group</taxon>
        <taxon>Halobacteria</taxon>
        <taxon>Halobacteriales</taxon>
        <taxon>Natronomonadaceae</taxon>
        <taxon>Halomarina</taxon>
    </lineage>
</organism>
<dbReference type="GO" id="GO:0004519">
    <property type="term" value="F:endonuclease activity"/>
    <property type="evidence" value="ECO:0007669"/>
    <property type="project" value="UniProtKB-KW"/>
</dbReference>